<dbReference type="PANTHER" id="PTHR13466">
    <property type="entry name" value="TEX2 PROTEIN-RELATED"/>
    <property type="match status" value="1"/>
</dbReference>
<dbReference type="CDD" id="cd21675">
    <property type="entry name" value="SMP_TEX2"/>
    <property type="match status" value="1"/>
</dbReference>
<feature type="region of interest" description="Disordered" evidence="9">
    <location>
        <begin position="64"/>
        <end position="88"/>
    </location>
</feature>
<evidence type="ECO:0000256" key="9">
    <source>
        <dbReference type="SAM" id="MobiDB-lite"/>
    </source>
</evidence>
<evidence type="ECO:0000256" key="7">
    <source>
        <dbReference type="ARBA" id="ARBA00023121"/>
    </source>
</evidence>
<name>A0A7K4KHJ1_9AVES</name>
<comment type="caution">
    <text evidence="11">The sequence shown here is derived from an EMBL/GenBank/DDBJ whole genome shotgun (WGS) entry which is preliminary data.</text>
</comment>
<feature type="compositionally biased region" description="Low complexity" evidence="9">
    <location>
        <begin position="69"/>
        <end position="85"/>
    </location>
</feature>
<evidence type="ECO:0000256" key="6">
    <source>
        <dbReference type="ARBA" id="ARBA00023055"/>
    </source>
</evidence>
<evidence type="ECO:0000256" key="5">
    <source>
        <dbReference type="ARBA" id="ARBA00022989"/>
    </source>
</evidence>
<keyword evidence="7" id="KW-0446">Lipid-binding</keyword>
<dbReference type="OrthoDB" id="26740at2759"/>
<organism evidence="11 12">
    <name type="scientific">Crypturellus soui</name>
    <dbReference type="NCBI Taxonomy" id="458187"/>
    <lineage>
        <taxon>Eukaryota</taxon>
        <taxon>Metazoa</taxon>
        <taxon>Chordata</taxon>
        <taxon>Craniata</taxon>
        <taxon>Vertebrata</taxon>
        <taxon>Euteleostomi</taxon>
        <taxon>Archelosauria</taxon>
        <taxon>Archosauria</taxon>
        <taxon>Dinosauria</taxon>
        <taxon>Saurischia</taxon>
        <taxon>Theropoda</taxon>
        <taxon>Coelurosauria</taxon>
        <taxon>Aves</taxon>
        <taxon>Palaeognathae</taxon>
        <taxon>Tinamiformes</taxon>
        <taxon>Tinamidae</taxon>
        <taxon>Crypturellus</taxon>
    </lineage>
</organism>
<keyword evidence="3" id="KW-0812">Transmembrane</keyword>
<protein>
    <submittedName>
        <fullName evidence="11">TEX2 protein</fullName>
    </submittedName>
</protein>
<evidence type="ECO:0000313" key="11">
    <source>
        <dbReference type="EMBL" id="NWI15621.1"/>
    </source>
</evidence>
<keyword evidence="2" id="KW-0813">Transport</keyword>
<evidence type="ECO:0000256" key="1">
    <source>
        <dbReference type="ARBA" id="ARBA00004586"/>
    </source>
</evidence>
<gene>
    <name evidence="11" type="primary">Tex2</name>
    <name evidence="11" type="ORF">CRYSOU_R05571</name>
</gene>
<dbReference type="GO" id="GO:0008289">
    <property type="term" value="F:lipid binding"/>
    <property type="evidence" value="ECO:0007669"/>
    <property type="project" value="UniProtKB-KW"/>
</dbReference>
<dbReference type="InterPro" id="IPR031468">
    <property type="entry name" value="SMP_LBD"/>
</dbReference>
<feature type="region of interest" description="Disordered" evidence="9">
    <location>
        <begin position="307"/>
        <end position="330"/>
    </location>
</feature>
<dbReference type="Proteomes" id="UP000545332">
    <property type="component" value="Unassembled WGS sequence"/>
</dbReference>
<proteinExistence type="predicted"/>
<dbReference type="PANTHER" id="PTHR13466:SF4">
    <property type="entry name" value="SMP-LTD DOMAIN-CONTAINING PROTEIN"/>
    <property type="match status" value="1"/>
</dbReference>
<accession>A0A7K4KHJ1</accession>
<comment type="subcellular location">
    <subcellularLocation>
        <location evidence="1">Endoplasmic reticulum membrane</location>
    </subcellularLocation>
</comment>
<evidence type="ECO:0000256" key="4">
    <source>
        <dbReference type="ARBA" id="ARBA00022824"/>
    </source>
</evidence>
<dbReference type="PROSITE" id="PS51847">
    <property type="entry name" value="SMP"/>
    <property type="match status" value="1"/>
</dbReference>
<evidence type="ECO:0000256" key="8">
    <source>
        <dbReference type="ARBA" id="ARBA00023136"/>
    </source>
</evidence>
<dbReference type="EMBL" id="VWPX01011448">
    <property type="protein sequence ID" value="NWI15621.1"/>
    <property type="molecule type" value="Genomic_DNA"/>
</dbReference>
<keyword evidence="5" id="KW-1133">Transmembrane helix</keyword>
<reference evidence="11 12" key="1">
    <citation type="submission" date="2019-09" db="EMBL/GenBank/DDBJ databases">
        <title>Bird 10,000 Genomes (B10K) Project - Family phase.</title>
        <authorList>
            <person name="Zhang G."/>
        </authorList>
    </citation>
    <scope>NUCLEOTIDE SEQUENCE [LARGE SCALE GENOMIC DNA]</scope>
    <source>
        <strain evidence="11">B10K-MSB-42743</strain>
        <tissue evidence="11">Heart</tissue>
    </source>
</reference>
<dbReference type="AlphaFoldDB" id="A0A7K4KHJ1"/>
<evidence type="ECO:0000313" key="12">
    <source>
        <dbReference type="Proteomes" id="UP000545332"/>
    </source>
</evidence>
<keyword evidence="12" id="KW-1185">Reference proteome</keyword>
<evidence type="ECO:0000256" key="2">
    <source>
        <dbReference type="ARBA" id="ARBA00022448"/>
    </source>
</evidence>
<evidence type="ECO:0000256" key="3">
    <source>
        <dbReference type="ARBA" id="ARBA00022692"/>
    </source>
</evidence>
<keyword evidence="6" id="KW-0445">Lipid transport</keyword>
<keyword evidence="8" id="KW-0472">Membrane</keyword>
<dbReference type="GO" id="GO:0005789">
    <property type="term" value="C:endoplasmic reticulum membrane"/>
    <property type="evidence" value="ECO:0007669"/>
    <property type="project" value="UniProtKB-SubCell"/>
</dbReference>
<feature type="non-terminal residue" evidence="11">
    <location>
        <position position="461"/>
    </location>
</feature>
<dbReference type="GO" id="GO:0006869">
    <property type="term" value="P:lipid transport"/>
    <property type="evidence" value="ECO:0007669"/>
    <property type="project" value="UniProtKB-KW"/>
</dbReference>
<evidence type="ECO:0000259" key="10">
    <source>
        <dbReference type="PROSITE" id="PS51847"/>
    </source>
</evidence>
<sequence>QVSLAPRGLARKRTWNKKYPIRVLLPADGDARERSLYLFVRTGREKEEWYQQLARVCCGAQGAEGRTGAGPALQSSPGAGSSAGSTEDIPSALGARELAGHVRQKILLDYGTYMARVVPAQAGGSPAAPQVSREHPVSHRFPSPPGWHRGAGCGTGGPARAPGPRVSAQLVGDAGGHRVAWVNALLGRVFWDVLREPYWAEWLSGRIQRKLSKIKLPYFMNELTLTELDTGTSIPSVLGASSPTVDDRGLWVDVVVTYGGALQMTLQTKMDLGKLGKEGAARESGPAEAAAEGTDPWLCLLADSDAESSSAGSSDEEGDPARDKLLLPGAEGPSASHRLLRFVDKIAKSRCFQKATENEFIKRKIEEVSNTPLLLTVEVQELAGTLAVNVPPPPTDRVWYGFRAPPRLELRVRPKLGEREVTCLHVTEWIERQLQHEFQKVLVMPNMDDLVIPIMHSGLDP</sequence>
<keyword evidence="4" id="KW-0256">Endoplasmic reticulum</keyword>
<feature type="domain" description="SMP-LTD" evidence="10">
    <location>
        <begin position="175"/>
        <end position="453"/>
    </location>
</feature>
<feature type="non-terminal residue" evidence="11">
    <location>
        <position position="1"/>
    </location>
</feature>